<organism evidence="1 2">
    <name type="scientific">Tribonema minus</name>
    <dbReference type="NCBI Taxonomy" id="303371"/>
    <lineage>
        <taxon>Eukaryota</taxon>
        <taxon>Sar</taxon>
        <taxon>Stramenopiles</taxon>
        <taxon>Ochrophyta</taxon>
        <taxon>PX clade</taxon>
        <taxon>Xanthophyceae</taxon>
        <taxon>Tribonematales</taxon>
        <taxon>Tribonemataceae</taxon>
        <taxon>Tribonema</taxon>
    </lineage>
</organism>
<dbReference type="OrthoDB" id="447489at2759"/>
<evidence type="ECO:0000313" key="2">
    <source>
        <dbReference type="Proteomes" id="UP000664859"/>
    </source>
</evidence>
<reference evidence="1" key="1">
    <citation type="submission" date="2021-02" db="EMBL/GenBank/DDBJ databases">
        <title>First Annotated Genome of the Yellow-green Alga Tribonema minus.</title>
        <authorList>
            <person name="Mahan K.M."/>
        </authorList>
    </citation>
    <scope>NUCLEOTIDE SEQUENCE</scope>
    <source>
        <strain evidence="1">UTEX B ZZ1240</strain>
    </source>
</reference>
<proteinExistence type="predicted"/>
<dbReference type="Proteomes" id="UP000664859">
    <property type="component" value="Unassembled WGS sequence"/>
</dbReference>
<protein>
    <submittedName>
        <fullName evidence="1">Uncharacterized protein</fullName>
    </submittedName>
</protein>
<sequence length="183" mass="20215">MLVLQGDDPPAVRCNSCTRRTGVDVWQPRTAFTADLGRGCKTCTAARQLEFSETWRGALLHLLSNSRLSGTPHTRKGGDLTLDQLIAKLHGQHRLCYYSGLRMYSRKGHWRVSLERLNSALGYTDANTVLVKLCQEFNVTDRSGSPHAPPGAGGGWSRAMDDILRTFMKNARMQRGLDVNGAA</sequence>
<dbReference type="AlphaFoldDB" id="A0A835YJK0"/>
<name>A0A835YJK0_9STRA</name>
<keyword evidence="2" id="KW-1185">Reference proteome</keyword>
<evidence type="ECO:0000313" key="1">
    <source>
        <dbReference type="EMBL" id="KAG5175761.1"/>
    </source>
</evidence>
<accession>A0A835YJK0</accession>
<gene>
    <name evidence="1" type="ORF">JKP88DRAFT_172123</name>
</gene>
<comment type="caution">
    <text evidence="1">The sequence shown here is derived from an EMBL/GenBank/DDBJ whole genome shotgun (WGS) entry which is preliminary data.</text>
</comment>
<dbReference type="EMBL" id="JAFCMP010000546">
    <property type="protein sequence ID" value="KAG5175761.1"/>
    <property type="molecule type" value="Genomic_DNA"/>
</dbReference>